<organism evidence="1 2">
    <name type="scientific">Alkalidesulfovibrio alkalitolerans DSM 16529</name>
    <dbReference type="NCBI Taxonomy" id="1121439"/>
    <lineage>
        <taxon>Bacteria</taxon>
        <taxon>Pseudomonadati</taxon>
        <taxon>Thermodesulfobacteriota</taxon>
        <taxon>Desulfovibrionia</taxon>
        <taxon>Desulfovibrionales</taxon>
        <taxon>Desulfovibrionaceae</taxon>
        <taxon>Alkalidesulfovibrio</taxon>
    </lineage>
</organism>
<accession>S7T3D0</accession>
<dbReference type="EMBL" id="ATHI01000028">
    <property type="protein sequence ID" value="EPR31597.1"/>
    <property type="molecule type" value="Genomic_DNA"/>
</dbReference>
<dbReference type="Proteomes" id="UP000014975">
    <property type="component" value="Unassembled WGS sequence"/>
</dbReference>
<dbReference type="RefSeq" id="WP_020887618.1">
    <property type="nucleotide sequence ID" value="NZ_ATHI01000028.1"/>
</dbReference>
<comment type="caution">
    <text evidence="1">The sequence shown here is derived from an EMBL/GenBank/DDBJ whole genome shotgun (WGS) entry which is preliminary data.</text>
</comment>
<dbReference type="STRING" id="1121439.dsat_0921"/>
<gene>
    <name evidence="1" type="ORF">dsat_0921</name>
</gene>
<dbReference type="Gene3D" id="3.40.50.1240">
    <property type="entry name" value="Phosphoglycerate mutase-like"/>
    <property type="match status" value="1"/>
</dbReference>
<evidence type="ECO:0000313" key="1">
    <source>
        <dbReference type="EMBL" id="EPR31597.1"/>
    </source>
</evidence>
<dbReference type="SUPFAM" id="SSF53254">
    <property type="entry name" value="Phosphoglycerate mutase-like"/>
    <property type="match status" value="1"/>
</dbReference>
<name>S7T3D0_9BACT</name>
<dbReference type="OrthoDB" id="9810154at2"/>
<sequence>MELYLMQHGANLSSDIDPAKPLSPVGIDVSAKAARMLKSLGAVPGLIATSPKLRARQTATVVARELGYPESAIEVLEALSPSAKPETTFESLRRRADVSPALVIGHMPHLAHFINLLACPQGGVNLVLEHGSLTRLDIPHVLPGKGRIVLHLRPAIYTLLR</sequence>
<evidence type="ECO:0000313" key="2">
    <source>
        <dbReference type="Proteomes" id="UP000014975"/>
    </source>
</evidence>
<protein>
    <submittedName>
        <fullName evidence="1">Putative phosphohistidine phosphatase, SixA</fullName>
    </submittedName>
</protein>
<proteinExistence type="predicted"/>
<dbReference type="AlphaFoldDB" id="S7T3D0"/>
<dbReference type="InterPro" id="IPR013078">
    <property type="entry name" value="His_Pase_superF_clade-1"/>
</dbReference>
<keyword evidence="2" id="KW-1185">Reference proteome</keyword>
<dbReference type="InterPro" id="IPR029033">
    <property type="entry name" value="His_PPase_superfam"/>
</dbReference>
<dbReference type="eggNOG" id="COG2062">
    <property type="taxonomic scope" value="Bacteria"/>
</dbReference>
<reference evidence="1 2" key="1">
    <citation type="journal article" date="2013" name="Genome Announc.">
        <title>Draft genome sequences for three mercury-methylating, sulfate-reducing bacteria.</title>
        <authorList>
            <person name="Brown S.D."/>
            <person name="Hurt R.A.Jr."/>
            <person name="Gilmour C.C."/>
            <person name="Elias D.A."/>
        </authorList>
    </citation>
    <scope>NUCLEOTIDE SEQUENCE [LARGE SCALE GENOMIC DNA]</scope>
    <source>
        <strain evidence="1 2">DSM 16529</strain>
    </source>
</reference>
<dbReference type="CDD" id="cd07067">
    <property type="entry name" value="HP_PGM_like"/>
    <property type="match status" value="1"/>
</dbReference>
<dbReference type="PATRIC" id="fig|1121439.3.peg.2290"/>